<feature type="transmembrane region" description="Helical" evidence="1">
    <location>
        <begin position="343"/>
        <end position="363"/>
    </location>
</feature>
<evidence type="ECO:0000256" key="1">
    <source>
        <dbReference type="SAM" id="Phobius"/>
    </source>
</evidence>
<feature type="transmembrane region" description="Helical" evidence="1">
    <location>
        <begin position="184"/>
        <end position="211"/>
    </location>
</feature>
<keyword evidence="1" id="KW-0472">Membrane</keyword>
<accession>A0A6J6IJW5</accession>
<keyword evidence="1" id="KW-1133">Transmembrane helix</keyword>
<protein>
    <submittedName>
        <fullName evidence="2">Unannotated protein</fullName>
    </submittedName>
</protein>
<feature type="transmembrane region" description="Helical" evidence="1">
    <location>
        <begin position="223"/>
        <end position="240"/>
    </location>
</feature>
<feature type="transmembrane region" description="Helical" evidence="1">
    <location>
        <begin position="141"/>
        <end position="164"/>
    </location>
</feature>
<feature type="transmembrane region" description="Helical" evidence="1">
    <location>
        <begin position="21"/>
        <end position="38"/>
    </location>
</feature>
<name>A0A6J6IJW5_9ZZZZ</name>
<organism evidence="2">
    <name type="scientific">freshwater metagenome</name>
    <dbReference type="NCBI Taxonomy" id="449393"/>
    <lineage>
        <taxon>unclassified sequences</taxon>
        <taxon>metagenomes</taxon>
        <taxon>ecological metagenomes</taxon>
    </lineage>
</organism>
<feature type="transmembrane region" description="Helical" evidence="1">
    <location>
        <begin position="109"/>
        <end position="129"/>
    </location>
</feature>
<dbReference type="EMBL" id="CAEZVF010000130">
    <property type="protein sequence ID" value="CAB4624831.1"/>
    <property type="molecule type" value="Genomic_DNA"/>
</dbReference>
<feature type="transmembrane region" description="Helical" evidence="1">
    <location>
        <begin position="423"/>
        <end position="440"/>
    </location>
</feature>
<gene>
    <name evidence="2" type="ORF">UFOPK1939_00848</name>
</gene>
<sequence>MAKQKASSLSSDIRDTSILGVVTWIIYAVTATVTATVGPKGLVFSNDTFFSAYPAWTIAQLQTINIDTVTQLTRSGWAFILDGHLRSDRFPGAIFWAVPFYLIGGSDTFTIGPSAIAAATASAITIVFMHRALLSLVNRKTALAAAVLLAFGTAMWSVSADSLWTHPTTLMGLAIGSWAMTRSHFAIAGLGYAVAILSRPHTAVVAAAVGIWESIARKSIRPALLVGATSLLGLIGLVAWNKVNANSWDIFPGTYGGRFDAAISTGDGGQAKPDLWGADLVATFFSPLRGIFFYSPFLLALLPGVIKAWRVAPAWVRSSTVGAGLYLLVQLAGNVWIGATDFFGYRLTLEPLLLVTPLLALAWQEWTSQITSARRIFGALAAVSLWWFAVGSVTRSPDLNGLSQDLPWTQWQVPLAIQAHQPGVWLAATVFVAAVGYLVWPITSPPVAAKAESKTKKKN</sequence>
<dbReference type="AlphaFoldDB" id="A0A6J6IJW5"/>
<feature type="transmembrane region" description="Helical" evidence="1">
    <location>
        <begin position="375"/>
        <end position="393"/>
    </location>
</feature>
<proteinExistence type="predicted"/>
<reference evidence="2" key="1">
    <citation type="submission" date="2020-05" db="EMBL/GenBank/DDBJ databases">
        <authorList>
            <person name="Chiriac C."/>
            <person name="Salcher M."/>
            <person name="Ghai R."/>
            <person name="Kavagutti S V."/>
        </authorList>
    </citation>
    <scope>NUCLEOTIDE SEQUENCE</scope>
</reference>
<feature type="transmembrane region" description="Helical" evidence="1">
    <location>
        <begin position="314"/>
        <end position="337"/>
    </location>
</feature>
<keyword evidence="1" id="KW-0812">Transmembrane</keyword>
<feature type="transmembrane region" description="Helical" evidence="1">
    <location>
        <begin position="280"/>
        <end position="302"/>
    </location>
</feature>
<evidence type="ECO:0000313" key="2">
    <source>
        <dbReference type="EMBL" id="CAB4624831.1"/>
    </source>
</evidence>